<dbReference type="InterPro" id="IPR017937">
    <property type="entry name" value="Thioredoxin_CS"/>
</dbReference>
<organism evidence="3 4">
    <name type="scientific">Flavobacterium arundinis</name>
    <dbReference type="NCBI Taxonomy" id="3139143"/>
    <lineage>
        <taxon>Bacteria</taxon>
        <taxon>Pseudomonadati</taxon>
        <taxon>Bacteroidota</taxon>
        <taxon>Flavobacteriia</taxon>
        <taxon>Flavobacteriales</taxon>
        <taxon>Flavobacteriaceae</taxon>
        <taxon>Flavobacterium</taxon>
    </lineage>
</organism>
<gene>
    <name evidence="3" type="ORF">AAEO56_02615</name>
</gene>
<dbReference type="InterPro" id="IPR036249">
    <property type="entry name" value="Thioredoxin-like_sf"/>
</dbReference>
<dbReference type="SUPFAM" id="SSF52833">
    <property type="entry name" value="Thioredoxin-like"/>
    <property type="match status" value="1"/>
</dbReference>
<dbReference type="InterPro" id="IPR000866">
    <property type="entry name" value="AhpC/TSA"/>
</dbReference>
<evidence type="ECO:0000256" key="1">
    <source>
        <dbReference type="ARBA" id="ARBA00023284"/>
    </source>
</evidence>
<evidence type="ECO:0000313" key="4">
    <source>
        <dbReference type="Proteomes" id="UP001464555"/>
    </source>
</evidence>
<dbReference type="CDD" id="cd02966">
    <property type="entry name" value="TlpA_like_family"/>
    <property type="match status" value="1"/>
</dbReference>
<dbReference type="InterPro" id="IPR013766">
    <property type="entry name" value="Thioredoxin_domain"/>
</dbReference>
<keyword evidence="4" id="KW-1185">Reference proteome</keyword>
<comment type="caution">
    <text evidence="3">The sequence shown here is derived from an EMBL/GenBank/DDBJ whole genome shotgun (WGS) entry which is preliminary data.</text>
</comment>
<reference evidence="3 4" key="1">
    <citation type="submission" date="2024-04" db="EMBL/GenBank/DDBJ databases">
        <title>Flavobacterium sp. DGU11 16S ribosomal RNA gene Genome sequencing and assembly.</title>
        <authorList>
            <person name="Park S."/>
        </authorList>
    </citation>
    <scope>NUCLEOTIDE SEQUENCE [LARGE SCALE GENOMIC DNA]</scope>
    <source>
        <strain evidence="3 4">DGU11</strain>
    </source>
</reference>
<evidence type="ECO:0000313" key="3">
    <source>
        <dbReference type="EMBL" id="MEL1243142.1"/>
    </source>
</evidence>
<dbReference type="InterPro" id="IPR050553">
    <property type="entry name" value="Thioredoxin_ResA/DsbE_sf"/>
</dbReference>
<dbReference type="PANTHER" id="PTHR42852">
    <property type="entry name" value="THIOL:DISULFIDE INTERCHANGE PROTEIN DSBE"/>
    <property type="match status" value="1"/>
</dbReference>
<keyword evidence="1" id="KW-0676">Redox-active center</keyword>
<evidence type="ECO:0000259" key="2">
    <source>
        <dbReference type="PROSITE" id="PS51352"/>
    </source>
</evidence>
<protein>
    <submittedName>
        <fullName evidence="3">TlpA disulfide reductase family protein</fullName>
    </submittedName>
</protein>
<dbReference type="RefSeq" id="WP_341695460.1">
    <property type="nucleotide sequence ID" value="NZ_JBBYHR010000001.1"/>
</dbReference>
<dbReference type="PROSITE" id="PS00194">
    <property type="entry name" value="THIOREDOXIN_1"/>
    <property type="match status" value="1"/>
</dbReference>
<accession>A0ABU9HUA4</accession>
<feature type="domain" description="Thioredoxin" evidence="2">
    <location>
        <begin position="34"/>
        <end position="185"/>
    </location>
</feature>
<proteinExistence type="predicted"/>
<dbReference type="Pfam" id="PF00578">
    <property type="entry name" value="AhpC-TSA"/>
    <property type="match status" value="1"/>
</dbReference>
<dbReference type="Gene3D" id="3.40.30.10">
    <property type="entry name" value="Glutaredoxin"/>
    <property type="match status" value="1"/>
</dbReference>
<dbReference type="PROSITE" id="PS51257">
    <property type="entry name" value="PROKAR_LIPOPROTEIN"/>
    <property type="match status" value="1"/>
</dbReference>
<dbReference type="EMBL" id="JBBYHR010000001">
    <property type="protein sequence ID" value="MEL1243142.1"/>
    <property type="molecule type" value="Genomic_DNA"/>
</dbReference>
<name>A0ABU9HUA4_9FLAO</name>
<dbReference type="PROSITE" id="PS51352">
    <property type="entry name" value="THIOREDOXIN_2"/>
    <property type="match status" value="1"/>
</dbReference>
<sequence length="185" mass="21271">MALKIRSKVALMALVGVSVFSCTEKKEQPEVTKSYVPKPLKVYSAGGVSVNAYDFNGLEHFLNKKNDTTYVVNFWATWCVPCVAELPHFEKLSEKYKEDKIKVLLVSLDMAKMVESKLLPFIKERQLKSDVVLLRDPDQNTWLPKVDSTWSGAIPATVIYNKDSRKFYERSFTYEELEKEVSNFK</sequence>
<dbReference type="Proteomes" id="UP001464555">
    <property type="component" value="Unassembled WGS sequence"/>
</dbReference>
<dbReference type="PANTHER" id="PTHR42852:SF13">
    <property type="entry name" value="PROTEIN DIPZ"/>
    <property type="match status" value="1"/>
</dbReference>